<dbReference type="EMBL" id="JARBJD010000005">
    <property type="protein sequence ID" value="KAK2963815.1"/>
    <property type="molecule type" value="Genomic_DNA"/>
</dbReference>
<gene>
    <name evidence="2" type="ORF">BLNAU_1384</name>
</gene>
<comment type="caution">
    <text evidence="2">The sequence shown here is derived from an EMBL/GenBank/DDBJ whole genome shotgun (WGS) entry which is preliminary data.</text>
</comment>
<keyword evidence="3" id="KW-1185">Reference proteome</keyword>
<organism evidence="2 3">
    <name type="scientific">Blattamonas nauphoetae</name>
    <dbReference type="NCBI Taxonomy" id="2049346"/>
    <lineage>
        <taxon>Eukaryota</taxon>
        <taxon>Metamonada</taxon>
        <taxon>Preaxostyla</taxon>
        <taxon>Oxymonadida</taxon>
        <taxon>Blattamonas</taxon>
    </lineage>
</organism>
<protein>
    <submittedName>
        <fullName evidence="2">Uncharacterized protein</fullName>
    </submittedName>
</protein>
<evidence type="ECO:0000313" key="3">
    <source>
        <dbReference type="Proteomes" id="UP001281761"/>
    </source>
</evidence>
<evidence type="ECO:0000256" key="1">
    <source>
        <dbReference type="SAM" id="MobiDB-lite"/>
    </source>
</evidence>
<sequence>MYSKIPSNDTNLDPIIETVSPDHPMKDDKETEQTTLVNLLVDISCDDPSALTMTILDVLSVVASETDWGLKAVLKHAPIQIFEQLCKKMPPSNCSVCSSFRDRSSALSPKTVAADWCGMSSEDDNVRICESSIPSSLLVRFVPNRNEHVRTAIGKCLRLMMSTPRSSSAFLSRHEASFRATLEEIEDSGLSQLFLESLAAIMFSPDTTVLTLVCQSLDRHARRREIAASFLAGHTLLFTLAGPPDNPVMFTERLIETLSDHFSRLHSLIADSKTPPNKLVEESTIEQIRHISAFLVSGINLLDYLGKDSKPSMDTVLADSRFIRLLISAINTAPLTTKLIAFTPSPLLNEATVTALRHILVIVSSGLKILSDRLVKPIPLFHKVLITQRFFSLIKTSITTFLELHSHDANIPADQKAGLSAIIHSALTMSWKIITRSLDTSMKDLHPAVESAFSNGSDMFSLIELTSRHFNTNLPMSLLSHTNGGPSSSHVVFVFLKENMIERVVTRVQPTAVPLANRAFHDHLLSLISDMTRGTTPQYLTTEERPFEPLLQFNRVVVPAKRYLLFVFQRAEYLPTPSDVFVNQLSQILKHVMRLEKELHKEGKDVETGREEWEVGWLVEMTNKKTLGERLHTMEGDERMRTKEKTRWKKRAERLRQAGLDDALEARLTPHETFPSLQQLSKAIEMNLVTKTAPRVHWSWY</sequence>
<accession>A0ABQ9YJI8</accession>
<proteinExistence type="predicted"/>
<feature type="compositionally biased region" description="Polar residues" evidence="1">
    <location>
        <begin position="1"/>
        <end position="11"/>
    </location>
</feature>
<feature type="region of interest" description="Disordered" evidence="1">
    <location>
        <begin position="1"/>
        <end position="29"/>
    </location>
</feature>
<evidence type="ECO:0000313" key="2">
    <source>
        <dbReference type="EMBL" id="KAK2963815.1"/>
    </source>
</evidence>
<dbReference type="Proteomes" id="UP001281761">
    <property type="component" value="Unassembled WGS sequence"/>
</dbReference>
<name>A0ABQ9YJI8_9EUKA</name>
<reference evidence="2 3" key="1">
    <citation type="journal article" date="2022" name="bioRxiv">
        <title>Genomics of Preaxostyla Flagellates Illuminates Evolutionary Transitions and the Path Towards Mitochondrial Loss.</title>
        <authorList>
            <person name="Novak L.V.F."/>
            <person name="Treitli S.C."/>
            <person name="Pyrih J."/>
            <person name="Halakuc P."/>
            <person name="Pipaliya S.V."/>
            <person name="Vacek V."/>
            <person name="Brzon O."/>
            <person name="Soukal P."/>
            <person name="Eme L."/>
            <person name="Dacks J.B."/>
            <person name="Karnkowska A."/>
            <person name="Elias M."/>
            <person name="Hampl V."/>
        </authorList>
    </citation>
    <scope>NUCLEOTIDE SEQUENCE [LARGE SCALE GENOMIC DNA]</scope>
    <source>
        <strain evidence="2">NAU3</strain>
        <tissue evidence="2">Gut</tissue>
    </source>
</reference>